<protein>
    <submittedName>
        <fullName evidence="1">Uncharacterized protein</fullName>
    </submittedName>
</protein>
<dbReference type="AlphaFoldDB" id="A0A540K2Q1"/>
<comment type="caution">
    <text evidence="1">The sequence shown here is derived from an EMBL/GenBank/DDBJ whole genome shotgun (WGS) entry which is preliminary data.</text>
</comment>
<keyword evidence="2" id="KW-1185">Reference proteome</keyword>
<dbReference type="EMBL" id="VIEB01019362">
    <property type="protein sequence ID" value="TQD68564.1"/>
    <property type="molecule type" value="Genomic_DNA"/>
</dbReference>
<evidence type="ECO:0000313" key="2">
    <source>
        <dbReference type="Proteomes" id="UP000315295"/>
    </source>
</evidence>
<accession>A0A540K2Q1</accession>
<evidence type="ECO:0000313" key="1">
    <source>
        <dbReference type="EMBL" id="TQD68564.1"/>
    </source>
</evidence>
<gene>
    <name evidence="1" type="ORF">C1H46_045903</name>
</gene>
<organism evidence="1 2">
    <name type="scientific">Malus baccata</name>
    <name type="common">Siberian crab apple</name>
    <name type="synonym">Pyrus baccata</name>
    <dbReference type="NCBI Taxonomy" id="106549"/>
    <lineage>
        <taxon>Eukaryota</taxon>
        <taxon>Viridiplantae</taxon>
        <taxon>Streptophyta</taxon>
        <taxon>Embryophyta</taxon>
        <taxon>Tracheophyta</taxon>
        <taxon>Spermatophyta</taxon>
        <taxon>Magnoliopsida</taxon>
        <taxon>eudicotyledons</taxon>
        <taxon>Gunneridae</taxon>
        <taxon>Pentapetalae</taxon>
        <taxon>rosids</taxon>
        <taxon>fabids</taxon>
        <taxon>Rosales</taxon>
        <taxon>Rosaceae</taxon>
        <taxon>Amygdaloideae</taxon>
        <taxon>Maleae</taxon>
        <taxon>Malus</taxon>
    </lineage>
</organism>
<sequence>MLQVSSRLLSFFKENNKSDRMLQNVLSHMQKGSSESACLADLHFGNYNPSS</sequence>
<dbReference type="Proteomes" id="UP000315295">
    <property type="component" value="Unassembled WGS sequence"/>
</dbReference>
<name>A0A540K2Q1_MALBA</name>
<reference evidence="1 2" key="1">
    <citation type="journal article" date="2019" name="G3 (Bethesda)">
        <title>Sequencing of a Wild Apple (Malus baccata) Genome Unravels the Differences Between Cultivated and Wild Apple Species Regarding Disease Resistance and Cold Tolerance.</title>
        <authorList>
            <person name="Chen X."/>
        </authorList>
    </citation>
    <scope>NUCLEOTIDE SEQUENCE [LARGE SCALE GENOMIC DNA]</scope>
    <source>
        <strain evidence="2">cv. Shandingzi</strain>
        <tissue evidence="1">Leaves</tissue>
    </source>
</reference>
<proteinExistence type="predicted"/>